<evidence type="ECO:0000256" key="1">
    <source>
        <dbReference type="SAM" id="MobiDB-lite"/>
    </source>
</evidence>
<feature type="region of interest" description="Disordered" evidence="1">
    <location>
        <begin position="1"/>
        <end position="77"/>
    </location>
</feature>
<feature type="region of interest" description="Disordered" evidence="1">
    <location>
        <begin position="92"/>
        <end position="116"/>
    </location>
</feature>
<protein>
    <submittedName>
        <fullName evidence="2">Uncharacterized protein</fullName>
    </submittedName>
</protein>
<accession>A0A6G0IPM0</accession>
<evidence type="ECO:0000313" key="3">
    <source>
        <dbReference type="Proteomes" id="UP000424527"/>
    </source>
</evidence>
<proteinExistence type="predicted"/>
<keyword evidence="3" id="KW-1185">Reference proteome</keyword>
<evidence type="ECO:0000313" key="2">
    <source>
        <dbReference type="EMBL" id="KAE8293202.1"/>
    </source>
</evidence>
<organism evidence="2 3">
    <name type="scientific">Larimichthys crocea</name>
    <name type="common">Large yellow croaker</name>
    <name type="synonym">Pseudosciaena crocea</name>
    <dbReference type="NCBI Taxonomy" id="215358"/>
    <lineage>
        <taxon>Eukaryota</taxon>
        <taxon>Metazoa</taxon>
        <taxon>Chordata</taxon>
        <taxon>Craniata</taxon>
        <taxon>Vertebrata</taxon>
        <taxon>Euteleostomi</taxon>
        <taxon>Actinopterygii</taxon>
        <taxon>Neopterygii</taxon>
        <taxon>Teleostei</taxon>
        <taxon>Neoteleostei</taxon>
        <taxon>Acanthomorphata</taxon>
        <taxon>Eupercaria</taxon>
        <taxon>Sciaenidae</taxon>
        <taxon>Larimichthys</taxon>
    </lineage>
</organism>
<sequence length="304" mass="32291">MDHTSTPVFVPDPSDAAQPMPHMTPAPVSGSGFTLSPSSSSSSSSGSSYWSLSPSSSSSSFSGSPSGSLPHFSPLPPPISPLSPSSPFFPSSLSFSSSLSSSLHSSPGSPPISPPYFSPISPLDFPPLSSPLSPFGSTPHSSPGYISSDSSDLSSCSPPSVSEEEQWTLVPTDHPTRLILRRVQKEGSTAQTPSEPLQASFVKKMYHRFTWTSVPVPGPTGHSVPRLILRRTLELTSSPPPPPSPSPPPSPPHSSVSPDSQWVTKLRRIILEKRHAGSPKRPTANEAKSPEKRRKEEGKRGQQY</sequence>
<gene>
    <name evidence="2" type="ORF">D5F01_LYC08305</name>
</gene>
<reference evidence="2 3" key="1">
    <citation type="submission" date="2019-07" db="EMBL/GenBank/DDBJ databases">
        <title>Chromosome genome assembly for large yellow croaker.</title>
        <authorList>
            <person name="Xiao S."/>
        </authorList>
    </citation>
    <scope>NUCLEOTIDE SEQUENCE [LARGE SCALE GENOMIC DNA]</scope>
    <source>
        <strain evidence="2">JMULYC20181020</strain>
        <tissue evidence="2">Muscle</tissue>
    </source>
</reference>
<comment type="caution">
    <text evidence="2">The sequence shown here is derived from an EMBL/GenBank/DDBJ whole genome shotgun (WGS) entry which is preliminary data.</text>
</comment>
<dbReference type="EMBL" id="REGW02000008">
    <property type="protein sequence ID" value="KAE8293202.1"/>
    <property type="molecule type" value="Genomic_DNA"/>
</dbReference>
<feature type="compositionally biased region" description="Pro residues" evidence="1">
    <location>
        <begin position="238"/>
        <end position="252"/>
    </location>
</feature>
<feature type="region of interest" description="Disordered" evidence="1">
    <location>
        <begin position="230"/>
        <end position="304"/>
    </location>
</feature>
<dbReference type="AlphaFoldDB" id="A0A6G0IPM0"/>
<dbReference type="Proteomes" id="UP000424527">
    <property type="component" value="Unassembled WGS sequence"/>
</dbReference>
<feature type="compositionally biased region" description="Low complexity" evidence="1">
    <location>
        <begin position="29"/>
        <end position="72"/>
    </location>
</feature>
<name>A0A6G0IPM0_LARCR</name>
<feature type="compositionally biased region" description="Basic and acidic residues" evidence="1">
    <location>
        <begin position="288"/>
        <end position="304"/>
    </location>
</feature>
<feature type="compositionally biased region" description="Low complexity" evidence="1">
    <location>
        <begin position="130"/>
        <end position="161"/>
    </location>
</feature>
<feature type="region of interest" description="Disordered" evidence="1">
    <location>
        <begin position="128"/>
        <end position="175"/>
    </location>
</feature>
<feature type="compositionally biased region" description="Low complexity" evidence="1">
    <location>
        <begin position="92"/>
        <end position="107"/>
    </location>
</feature>